<dbReference type="Gene3D" id="1.20.120.450">
    <property type="entry name" value="dinb family like domain"/>
    <property type="match status" value="1"/>
</dbReference>
<dbReference type="AlphaFoldDB" id="A0A4R0JXN5"/>
<gene>
    <name evidence="1" type="ORF">E0H73_40625</name>
</gene>
<name>A0A4R0JXN5_9ACTN</name>
<dbReference type="InterPro" id="IPR034660">
    <property type="entry name" value="DinB/YfiT-like"/>
</dbReference>
<dbReference type="SUPFAM" id="SSF109854">
    <property type="entry name" value="DinB/YfiT-like putative metalloenzymes"/>
    <property type="match status" value="1"/>
</dbReference>
<dbReference type="Proteomes" id="UP000291144">
    <property type="component" value="Unassembled WGS sequence"/>
</dbReference>
<dbReference type="InterPro" id="IPR007061">
    <property type="entry name" value="MST-like"/>
</dbReference>
<protein>
    <submittedName>
        <fullName evidence="1">DinB family protein</fullName>
    </submittedName>
</protein>
<reference evidence="1 2" key="1">
    <citation type="submission" date="2019-02" db="EMBL/GenBank/DDBJ databases">
        <title>Kribbella capetownensis sp. nov. and Kribbella speibonae sp. nov., isolated from soil.</title>
        <authorList>
            <person name="Curtis S.M."/>
            <person name="Norton I."/>
            <person name="Everest G.J."/>
            <person name="Meyers P.R."/>
        </authorList>
    </citation>
    <scope>NUCLEOTIDE SEQUENCE [LARGE SCALE GENOMIC DNA]</scope>
    <source>
        <strain evidence="1 2">NRRL B-24813</strain>
    </source>
</reference>
<organism evidence="1 2">
    <name type="scientific">Kribbella pittospori</name>
    <dbReference type="NCBI Taxonomy" id="722689"/>
    <lineage>
        <taxon>Bacteria</taxon>
        <taxon>Bacillati</taxon>
        <taxon>Actinomycetota</taxon>
        <taxon>Actinomycetes</taxon>
        <taxon>Propionibacteriales</taxon>
        <taxon>Kribbellaceae</taxon>
        <taxon>Kribbella</taxon>
    </lineage>
</organism>
<keyword evidence="2" id="KW-1185">Reference proteome</keyword>
<proteinExistence type="predicted"/>
<evidence type="ECO:0000313" key="2">
    <source>
        <dbReference type="Proteomes" id="UP000291144"/>
    </source>
</evidence>
<comment type="caution">
    <text evidence="1">The sequence shown here is derived from an EMBL/GenBank/DDBJ whole genome shotgun (WGS) entry which is preliminary data.</text>
</comment>
<dbReference type="EMBL" id="SJKB01000022">
    <property type="protein sequence ID" value="TCC51869.1"/>
    <property type="molecule type" value="Genomic_DNA"/>
</dbReference>
<dbReference type="OrthoDB" id="4548523at2"/>
<accession>A0A4R0JXN5</accession>
<dbReference type="RefSeq" id="WP_131365774.1">
    <property type="nucleotide sequence ID" value="NZ_SJKB01000022.1"/>
</dbReference>
<evidence type="ECO:0000313" key="1">
    <source>
        <dbReference type="EMBL" id="TCC51869.1"/>
    </source>
</evidence>
<sequence>MNEPPISVGDTIELQLGWLDYYRGVIESKLTGLSDTDLRSSRLPSGWSPLELLRHLVYVERRWLRWGFAGEQVDEPWGDSGGDPDGRWTVGPDDTLEALLGRLHEGGATTRRLVTGVELSTLGAAGGRFGEADRPTVNWILFHVLQEYARHAGQLDVVRELVDGVTGE</sequence>
<dbReference type="Pfam" id="PF04978">
    <property type="entry name" value="MST"/>
    <property type="match status" value="1"/>
</dbReference>